<feature type="domain" description="HTH arsR-type" evidence="4">
    <location>
        <begin position="4"/>
        <end position="98"/>
    </location>
</feature>
<dbReference type="InterPro" id="IPR001845">
    <property type="entry name" value="HTH_ArsR_DNA-bd_dom"/>
</dbReference>
<organism evidence="5 6">
    <name type="scientific">Sulfobacillus harzensis</name>
    <dbReference type="NCBI Taxonomy" id="2729629"/>
    <lineage>
        <taxon>Bacteria</taxon>
        <taxon>Bacillati</taxon>
        <taxon>Bacillota</taxon>
        <taxon>Clostridia</taxon>
        <taxon>Eubacteriales</taxon>
        <taxon>Clostridiales Family XVII. Incertae Sedis</taxon>
        <taxon>Sulfobacillus</taxon>
    </lineage>
</organism>
<dbReference type="Proteomes" id="UP000533476">
    <property type="component" value="Unassembled WGS sequence"/>
</dbReference>
<keyword evidence="1" id="KW-0805">Transcription regulation</keyword>
<dbReference type="GO" id="GO:0003677">
    <property type="term" value="F:DNA binding"/>
    <property type="evidence" value="ECO:0007669"/>
    <property type="project" value="UniProtKB-KW"/>
</dbReference>
<evidence type="ECO:0000313" key="6">
    <source>
        <dbReference type="Proteomes" id="UP000533476"/>
    </source>
</evidence>
<evidence type="ECO:0000259" key="4">
    <source>
        <dbReference type="PROSITE" id="PS50987"/>
    </source>
</evidence>
<keyword evidence="6" id="KW-1185">Reference proteome</keyword>
<comment type="caution">
    <text evidence="5">The sequence shown here is derived from an EMBL/GenBank/DDBJ whole genome shotgun (WGS) entry which is preliminary data.</text>
</comment>
<keyword evidence="2" id="KW-0238">DNA-binding</keyword>
<dbReference type="PROSITE" id="PS50987">
    <property type="entry name" value="HTH_ARSR_2"/>
    <property type="match status" value="1"/>
</dbReference>
<gene>
    <name evidence="5" type="ORF">HIJ39_05200</name>
</gene>
<dbReference type="SMART" id="SM00418">
    <property type="entry name" value="HTH_ARSR"/>
    <property type="match status" value="1"/>
</dbReference>
<dbReference type="PANTHER" id="PTHR33154">
    <property type="entry name" value="TRANSCRIPTIONAL REGULATOR, ARSR FAMILY"/>
    <property type="match status" value="1"/>
</dbReference>
<dbReference type="InterPro" id="IPR036388">
    <property type="entry name" value="WH-like_DNA-bd_sf"/>
</dbReference>
<evidence type="ECO:0000256" key="1">
    <source>
        <dbReference type="ARBA" id="ARBA00023015"/>
    </source>
</evidence>
<dbReference type="PRINTS" id="PR00778">
    <property type="entry name" value="HTHARSR"/>
</dbReference>
<reference evidence="5 6" key="1">
    <citation type="submission" date="2020-04" db="EMBL/GenBank/DDBJ databases">
        <authorList>
            <person name="Zhang R."/>
            <person name="Schippers A."/>
        </authorList>
    </citation>
    <scope>NUCLEOTIDE SEQUENCE [LARGE SCALE GENOMIC DNA]</scope>
    <source>
        <strain evidence="5 6">DSM 109850</strain>
    </source>
</reference>
<dbReference type="Pfam" id="PF01022">
    <property type="entry name" value="HTH_5"/>
    <property type="match status" value="1"/>
</dbReference>
<dbReference type="Gene3D" id="1.10.10.10">
    <property type="entry name" value="Winged helix-like DNA-binding domain superfamily/Winged helix DNA-binding domain"/>
    <property type="match status" value="1"/>
</dbReference>
<dbReference type="AlphaFoldDB" id="A0A7Y0L2A4"/>
<keyword evidence="3" id="KW-0804">Transcription</keyword>
<dbReference type="RefSeq" id="WP_169097436.1">
    <property type="nucleotide sequence ID" value="NZ_JABBVZ010000012.1"/>
</dbReference>
<dbReference type="NCBIfam" id="NF033788">
    <property type="entry name" value="HTH_metalloreg"/>
    <property type="match status" value="1"/>
</dbReference>
<sequence>MSVSSDTALAVRAKFFRGLADPSRLVLLLALQTGEKTVGRLRDETGLSQSNVSNHLACLKDCGLVLSRQEWRHVYYRIADAQILKLLHLADAIVAANAQRIADCVNYRIPEQDEERM</sequence>
<dbReference type="InterPro" id="IPR051081">
    <property type="entry name" value="HTH_MetalResp_TranReg"/>
</dbReference>
<proteinExistence type="predicted"/>
<dbReference type="PANTHER" id="PTHR33154:SF36">
    <property type="entry name" value="TRANSCRIPTIONAL REGULATOR"/>
    <property type="match status" value="1"/>
</dbReference>
<dbReference type="CDD" id="cd00090">
    <property type="entry name" value="HTH_ARSR"/>
    <property type="match status" value="1"/>
</dbReference>
<name>A0A7Y0L2A4_9FIRM</name>
<dbReference type="InterPro" id="IPR036390">
    <property type="entry name" value="WH_DNA-bd_sf"/>
</dbReference>
<dbReference type="SUPFAM" id="SSF46785">
    <property type="entry name" value="Winged helix' DNA-binding domain"/>
    <property type="match status" value="1"/>
</dbReference>
<evidence type="ECO:0000256" key="2">
    <source>
        <dbReference type="ARBA" id="ARBA00023125"/>
    </source>
</evidence>
<protein>
    <submittedName>
        <fullName evidence="5">Winged helix-turn-helix transcriptional regulator</fullName>
    </submittedName>
</protein>
<dbReference type="EMBL" id="JABBVZ010000012">
    <property type="protein sequence ID" value="NMP21748.1"/>
    <property type="molecule type" value="Genomic_DNA"/>
</dbReference>
<dbReference type="GO" id="GO:0003700">
    <property type="term" value="F:DNA-binding transcription factor activity"/>
    <property type="evidence" value="ECO:0007669"/>
    <property type="project" value="InterPro"/>
</dbReference>
<accession>A0A7Y0L2A4</accession>
<evidence type="ECO:0000256" key="3">
    <source>
        <dbReference type="ARBA" id="ARBA00023163"/>
    </source>
</evidence>
<dbReference type="InterPro" id="IPR011991">
    <property type="entry name" value="ArsR-like_HTH"/>
</dbReference>
<evidence type="ECO:0000313" key="5">
    <source>
        <dbReference type="EMBL" id="NMP21748.1"/>
    </source>
</evidence>